<dbReference type="SUPFAM" id="SSF52540">
    <property type="entry name" value="P-loop containing nucleoside triphosphate hydrolases"/>
    <property type="match status" value="2"/>
</dbReference>
<dbReference type="InterPro" id="IPR027434">
    <property type="entry name" value="Homing_endonucl"/>
</dbReference>
<keyword evidence="7 16" id="KW-0347">Helicase</keyword>
<dbReference type="Pfam" id="PF14528">
    <property type="entry name" value="LAGLIDADG_3"/>
    <property type="match status" value="1"/>
</dbReference>
<dbReference type="InterPro" id="IPR004042">
    <property type="entry name" value="Intein_endonuc_central"/>
</dbReference>
<dbReference type="Gene3D" id="2.170.16.10">
    <property type="entry name" value="Hedgehog/Intein (Hint) domain"/>
    <property type="match status" value="1"/>
</dbReference>
<keyword evidence="2 16" id="KW-0639">Primosome</keyword>
<comment type="similarity">
    <text evidence="1 16">Belongs to the helicase family. DnaB subfamily.</text>
</comment>
<keyword evidence="6 16" id="KW-0378">Hydrolase</keyword>
<evidence type="ECO:0000313" key="20">
    <source>
        <dbReference type="Proteomes" id="UP001423409"/>
    </source>
</evidence>
<dbReference type="SMART" id="SM00306">
    <property type="entry name" value="HintN"/>
    <property type="match status" value="1"/>
</dbReference>
<dbReference type="PRINTS" id="PR00379">
    <property type="entry name" value="INTEIN"/>
</dbReference>
<dbReference type="CDD" id="cd00984">
    <property type="entry name" value="DnaB_C"/>
    <property type="match status" value="1"/>
</dbReference>
<dbReference type="InterPro" id="IPR006142">
    <property type="entry name" value="INTEIN"/>
</dbReference>
<name>A0ABP9UEQ9_9DEIO</name>
<dbReference type="PROSITE" id="PS50819">
    <property type="entry name" value="INTEIN_ENDONUCLEASE"/>
    <property type="match status" value="1"/>
</dbReference>
<dbReference type="InterPro" id="IPR004860">
    <property type="entry name" value="LAGLIDADG_dom"/>
</dbReference>
<evidence type="ECO:0000256" key="15">
    <source>
        <dbReference type="NCBIfam" id="TIGR00665"/>
    </source>
</evidence>
<dbReference type="PROSITE" id="PS51199">
    <property type="entry name" value="SF4_HELICASE"/>
    <property type="match status" value="1"/>
</dbReference>
<dbReference type="InterPro" id="IPR007694">
    <property type="entry name" value="DNA_helicase_DnaB-like_C"/>
</dbReference>
<dbReference type="Proteomes" id="UP001423409">
    <property type="component" value="Unassembled WGS sequence"/>
</dbReference>
<dbReference type="Pfam" id="PF03796">
    <property type="entry name" value="DnaB_C"/>
    <property type="match status" value="2"/>
</dbReference>
<dbReference type="SMART" id="SM00305">
    <property type="entry name" value="HintC"/>
    <property type="match status" value="1"/>
</dbReference>
<keyword evidence="8" id="KW-0068">Autocatalytic cleavage</keyword>
<dbReference type="PANTHER" id="PTHR30153:SF2">
    <property type="entry name" value="REPLICATIVE DNA HELICASE"/>
    <property type="match status" value="1"/>
</dbReference>
<gene>
    <name evidence="19" type="ORF">Dcae01_02354</name>
</gene>
<keyword evidence="11 16" id="KW-0238">DNA-binding</keyword>
<keyword evidence="4" id="KW-0677">Repeat</keyword>
<dbReference type="InterPro" id="IPR003586">
    <property type="entry name" value="Hint_dom_C"/>
</dbReference>
<dbReference type="PANTHER" id="PTHR30153">
    <property type="entry name" value="REPLICATIVE DNA HELICASE DNAB"/>
    <property type="match status" value="1"/>
</dbReference>
<dbReference type="InterPro" id="IPR030934">
    <property type="entry name" value="Intein_C"/>
</dbReference>
<evidence type="ECO:0000256" key="10">
    <source>
        <dbReference type="ARBA" id="ARBA00023000"/>
    </source>
</evidence>
<dbReference type="InterPro" id="IPR016136">
    <property type="entry name" value="DNA_helicase_N/primase_C"/>
</dbReference>
<comment type="caution">
    <text evidence="19">The sequence shown here is derived from an EMBL/GenBank/DDBJ whole genome shotgun (WGS) entry which is preliminary data.</text>
</comment>
<evidence type="ECO:0000256" key="16">
    <source>
        <dbReference type="RuleBase" id="RU362085"/>
    </source>
</evidence>
<dbReference type="NCBIfam" id="TIGR01443">
    <property type="entry name" value="intein_Cterm"/>
    <property type="match status" value="1"/>
</dbReference>
<dbReference type="InterPro" id="IPR027417">
    <property type="entry name" value="P-loop_NTPase"/>
</dbReference>
<evidence type="ECO:0000256" key="14">
    <source>
        <dbReference type="ARBA" id="ARBA00048954"/>
    </source>
</evidence>
<evidence type="ECO:0000256" key="1">
    <source>
        <dbReference type="ARBA" id="ARBA00008428"/>
    </source>
</evidence>
<comment type="catalytic activity">
    <reaction evidence="14 16">
        <text>ATP + H2O = ADP + phosphate + H(+)</text>
        <dbReference type="Rhea" id="RHEA:13065"/>
        <dbReference type="ChEBI" id="CHEBI:15377"/>
        <dbReference type="ChEBI" id="CHEBI:15378"/>
        <dbReference type="ChEBI" id="CHEBI:30616"/>
        <dbReference type="ChEBI" id="CHEBI:43474"/>
        <dbReference type="ChEBI" id="CHEBI:456216"/>
        <dbReference type="EC" id="5.6.2.3"/>
    </reaction>
</comment>
<keyword evidence="3 16" id="KW-0235">DNA replication</keyword>
<dbReference type="EC" id="5.6.2.3" evidence="15 16"/>
<organism evidence="19 20">
    <name type="scientific">Deinococcus caeni</name>
    <dbReference type="NCBI Taxonomy" id="569127"/>
    <lineage>
        <taxon>Bacteria</taxon>
        <taxon>Thermotogati</taxon>
        <taxon>Deinococcota</taxon>
        <taxon>Deinococci</taxon>
        <taxon>Deinococcales</taxon>
        <taxon>Deinococcaceae</taxon>
        <taxon>Deinococcus</taxon>
    </lineage>
</organism>
<protein>
    <recommendedName>
        <fullName evidence="15 16">Replicative DNA helicase</fullName>
        <ecNumber evidence="15 16">5.6.2.3</ecNumber>
    </recommendedName>
</protein>
<dbReference type="EMBL" id="BAABQU010000029">
    <property type="protein sequence ID" value="GAA5440827.1"/>
    <property type="molecule type" value="Genomic_DNA"/>
</dbReference>
<evidence type="ECO:0000256" key="8">
    <source>
        <dbReference type="ARBA" id="ARBA00022813"/>
    </source>
</evidence>
<feature type="domain" description="SF4 helicase" evidence="18">
    <location>
        <begin position="631"/>
        <end position="862"/>
    </location>
</feature>
<evidence type="ECO:0000256" key="3">
    <source>
        <dbReference type="ARBA" id="ARBA00022705"/>
    </source>
</evidence>
<evidence type="ECO:0000256" key="5">
    <source>
        <dbReference type="ARBA" id="ARBA00022741"/>
    </source>
</evidence>
<evidence type="ECO:0000256" key="12">
    <source>
        <dbReference type="ARBA" id="ARBA00023235"/>
    </source>
</evidence>
<dbReference type="SUPFAM" id="SSF51294">
    <property type="entry name" value="Hedgehog/intein (Hint) domain"/>
    <property type="match status" value="1"/>
</dbReference>
<reference evidence="19 20" key="1">
    <citation type="submission" date="2024-02" db="EMBL/GenBank/DDBJ databases">
        <title>Deinococcus caeni NBRC 101312.</title>
        <authorList>
            <person name="Ichikawa N."/>
            <person name="Katano-Makiyama Y."/>
            <person name="Hidaka K."/>
        </authorList>
    </citation>
    <scope>NUCLEOTIDE SEQUENCE [LARGE SCALE GENOMIC DNA]</scope>
    <source>
        <strain evidence="19 20">NBRC 101312</strain>
    </source>
</reference>
<keyword evidence="9 16" id="KW-0067">ATP-binding</keyword>
<dbReference type="Gene3D" id="1.10.860.10">
    <property type="entry name" value="DNAb Helicase, Chain A"/>
    <property type="match status" value="1"/>
</dbReference>
<evidence type="ECO:0000256" key="13">
    <source>
        <dbReference type="ARBA" id="ARBA00044940"/>
    </source>
</evidence>
<dbReference type="Gene3D" id="3.10.28.10">
    <property type="entry name" value="Homing endonucleases"/>
    <property type="match status" value="1"/>
</dbReference>
<dbReference type="InterPro" id="IPR036844">
    <property type="entry name" value="Hint_dom_sf"/>
</dbReference>
<dbReference type="SUPFAM" id="SSF48024">
    <property type="entry name" value="N-terminal domain of DnaB helicase"/>
    <property type="match status" value="1"/>
</dbReference>
<evidence type="ECO:0000256" key="6">
    <source>
        <dbReference type="ARBA" id="ARBA00022801"/>
    </source>
</evidence>
<dbReference type="InterPro" id="IPR036185">
    <property type="entry name" value="DNA_heli_DnaB-like_N_sf"/>
</dbReference>
<evidence type="ECO:0000256" key="4">
    <source>
        <dbReference type="ARBA" id="ARBA00022737"/>
    </source>
</evidence>
<evidence type="ECO:0000256" key="7">
    <source>
        <dbReference type="ARBA" id="ARBA00022806"/>
    </source>
</evidence>
<keyword evidence="20" id="KW-1185">Reference proteome</keyword>
<accession>A0ABP9UEQ9</accession>
<dbReference type="NCBIfam" id="TIGR00665">
    <property type="entry name" value="DnaB"/>
    <property type="match status" value="1"/>
</dbReference>
<proteinExistence type="inferred from homology"/>
<dbReference type="Gene3D" id="3.40.50.300">
    <property type="entry name" value="P-loop containing nucleotide triphosphate hydrolases"/>
    <property type="match status" value="2"/>
</dbReference>
<comment type="function">
    <text evidence="13 16">The intein is an endonuclease.</text>
</comment>
<keyword evidence="10" id="KW-0651">Protein splicing</keyword>
<dbReference type="NCBIfam" id="TIGR01445">
    <property type="entry name" value="intein_Nterm"/>
    <property type="match status" value="1"/>
</dbReference>
<comment type="function">
    <text evidence="16">The main replicative DNA helicase, it participates in initiation and elongation during chromosome replication. Travels ahead of the DNA replisome, separating dsDNA into templates for DNA synthesis. A processive ATP-dependent 5'-3' DNA helicase it has DNA-dependent ATPase activity.</text>
</comment>
<dbReference type="InterPro" id="IPR003587">
    <property type="entry name" value="Hint_dom_N"/>
</dbReference>
<dbReference type="PROSITE" id="PS50817">
    <property type="entry name" value="INTEIN_N_TER"/>
    <property type="match status" value="1"/>
</dbReference>
<evidence type="ECO:0000259" key="17">
    <source>
        <dbReference type="PROSITE" id="PS50819"/>
    </source>
</evidence>
<keyword evidence="12" id="KW-0413">Isomerase</keyword>
<evidence type="ECO:0000256" key="2">
    <source>
        <dbReference type="ARBA" id="ARBA00022515"/>
    </source>
</evidence>
<dbReference type="PROSITE" id="PS50818">
    <property type="entry name" value="INTEIN_C_TER"/>
    <property type="match status" value="1"/>
</dbReference>
<dbReference type="InterPro" id="IPR007692">
    <property type="entry name" value="DNA_helicase_DnaB"/>
</dbReference>
<dbReference type="SUPFAM" id="SSF55608">
    <property type="entry name" value="Homing endonucleases"/>
    <property type="match status" value="1"/>
</dbReference>
<dbReference type="InterPro" id="IPR007693">
    <property type="entry name" value="DNA_helicase_DnaB-like_N"/>
</dbReference>
<feature type="domain" description="DOD-type homing endonuclease" evidence="17">
    <location>
        <begin position="329"/>
        <end position="474"/>
    </location>
</feature>
<evidence type="ECO:0000313" key="19">
    <source>
        <dbReference type="EMBL" id="GAA5440827.1"/>
    </source>
</evidence>
<sequence>MELTPRVPPHSNDAEISVLGSILLDNDTLNQLGDSVAPEMFYREGHRKIFTAMRTLQERGEPVDLVTLSEDLRVKGQLDEVGGLTYLIGLSDQVPTAAYAEHYARIVQEKHTLRALISASGKAMQLAYEGQLPLEDLLDRAEKMIFEVAEQKKKGEAYQAMNEVVTETFEYITLLHQNKGIPDGVSSGFRDLDEQISGLQKGSLNVLAARPSMGKCVSADTLIDVPGTGERITVEAFVRRELPTVLSVTPDGRVRESRVGAWIDSGVKPVRRVTTRTGRVVETTPHHPFLGVDGWTPLYDLRVGDRIAVPREVAVFGSADALSAERVRLLAYLLAEGGLTQSSPRFTNADPELVEDVRACLKIEFPDVEMVADARTGIDFRLSRRWLPGEQKNRANPLTGWLRELGVWGEYADSKRIPDVIWTLTREGLASFLRVLLSCDGTLYALAGKARIEFTVASEGLARDVHHALTRFGIVSKLWRKTGRSWRVEVTEPRSVAAYQEQIGWVGEKARRDVPVSAGLRSNVGHLPAGAWVHVRQAAQARGLSLSALASAAGEQTGSGYNAHTARGLPQRRAARYAAVLDSPHLALLGSDALYWDDIVAIEDVGEKQVYDLTVPGDANFIAADICLHNTAFALSIAQNVALRGEKAVAVFSLEMPAVQLALRMLCSEARVDMNRIRSGQLNERDFERLAHAAGRLADAPMIIDDEADLTLNGLRSKLRRIAAQHGQLGLVVIDYLQLMSGGKSSGGSDNRQQEISTISRGLKGLAREMEVPIIVLSQLSRAVEQRPNHRPMLSDLRESGAIEQDADIVMFIYRDEYYNKETDQQGIAEIIIGKQRNGPVGTVKLQFHSSHVRFNDLAPEGV</sequence>
<evidence type="ECO:0000256" key="9">
    <source>
        <dbReference type="ARBA" id="ARBA00022840"/>
    </source>
</evidence>
<evidence type="ECO:0000259" key="18">
    <source>
        <dbReference type="PROSITE" id="PS51199"/>
    </source>
</evidence>
<evidence type="ECO:0000256" key="11">
    <source>
        <dbReference type="ARBA" id="ARBA00023125"/>
    </source>
</evidence>
<keyword evidence="5 16" id="KW-0547">Nucleotide-binding</keyword>
<dbReference type="Pfam" id="PF00772">
    <property type="entry name" value="DnaB"/>
    <property type="match status" value="1"/>
</dbReference>
<dbReference type="CDD" id="cd00081">
    <property type="entry name" value="Hint"/>
    <property type="match status" value="1"/>
</dbReference>
<dbReference type="InterPro" id="IPR006141">
    <property type="entry name" value="Intein_N"/>
</dbReference>